<evidence type="ECO:0000256" key="6">
    <source>
        <dbReference type="ARBA" id="ARBA00023136"/>
    </source>
</evidence>
<dbReference type="GO" id="GO:0022857">
    <property type="term" value="F:transmembrane transporter activity"/>
    <property type="evidence" value="ECO:0007669"/>
    <property type="project" value="InterPro"/>
</dbReference>
<evidence type="ECO:0000313" key="9">
    <source>
        <dbReference type="EMBL" id="ODS01998.1"/>
    </source>
</evidence>
<feature type="transmembrane region" description="Helical" evidence="7">
    <location>
        <begin position="364"/>
        <end position="389"/>
    </location>
</feature>
<feature type="transmembrane region" description="Helical" evidence="7">
    <location>
        <begin position="169"/>
        <end position="189"/>
    </location>
</feature>
<dbReference type="CDD" id="cd17321">
    <property type="entry name" value="MFS_MMR_MDR_like"/>
    <property type="match status" value="1"/>
</dbReference>
<sequence length="473" mass="49122">MADGEDGLSKSTILGMIAMAVAVFVVANDFTALSVAIPAIEKTFGTSVNTTQWVINGYAMVFGVAIVTGGRLADMFGRRRIFFIGAAIFAVFSVIGGFSPDIWMLLACRFVMGIGGAMMWPAILGMTFSLLPKSKAGLAGGLIMGAGGFGNAFGPLLGGGLTDTIGWRWVFFLNLPIAIAAVIITYLVVKPDAERKDHDGIDYLGMGVLTIGLFALLLALDLGTRQGWTAPLILGLFAMSAVALAKFFFIERRAGDRALVPDDVMRNGSFAAACLATLLMSALYFAALLYLPQFMSKVLGFSAVESGAGLLPMMGTFAATSFIAGRLYAKLGPKVSVTGGALFLAAGMFLLSRITASTVYDELIFGMVVLGIGVGLFYSAITTAAITALDDSRASLGGAIVYMAQIAGGSIGLGVNTAIVLSAAHMADGIAIAFLVDAVLAVCGAAVALFFVGGTLSKAKLEAAWPHRHRAHP</sequence>
<feature type="transmembrane region" description="Helical" evidence="7">
    <location>
        <begin position="401"/>
        <end position="424"/>
    </location>
</feature>
<dbReference type="PROSITE" id="PS50850">
    <property type="entry name" value="MFS"/>
    <property type="match status" value="1"/>
</dbReference>
<evidence type="ECO:0000256" key="1">
    <source>
        <dbReference type="ARBA" id="ARBA00004651"/>
    </source>
</evidence>
<evidence type="ECO:0000256" key="5">
    <source>
        <dbReference type="ARBA" id="ARBA00022989"/>
    </source>
</evidence>
<accession>A0A1E3W843</accession>
<keyword evidence="10" id="KW-1185">Reference proteome</keyword>
<dbReference type="SUPFAM" id="SSF103473">
    <property type="entry name" value="MFS general substrate transporter"/>
    <property type="match status" value="2"/>
</dbReference>
<dbReference type="EMBL" id="LPWF01000002">
    <property type="protein sequence ID" value="ODS01998.1"/>
    <property type="molecule type" value="Genomic_DNA"/>
</dbReference>
<dbReference type="InterPro" id="IPR005829">
    <property type="entry name" value="Sugar_transporter_CS"/>
</dbReference>
<feature type="transmembrane region" description="Helical" evidence="7">
    <location>
        <begin position="81"/>
        <end position="98"/>
    </location>
</feature>
<evidence type="ECO:0000259" key="8">
    <source>
        <dbReference type="PROSITE" id="PS50850"/>
    </source>
</evidence>
<feature type="transmembrane region" description="Helical" evidence="7">
    <location>
        <begin position="270"/>
        <end position="290"/>
    </location>
</feature>
<feature type="transmembrane region" description="Helical" evidence="7">
    <location>
        <begin position="228"/>
        <end position="249"/>
    </location>
</feature>
<dbReference type="InterPro" id="IPR036259">
    <property type="entry name" value="MFS_trans_sf"/>
</dbReference>
<keyword evidence="3" id="KW-1003">Cell membrane</keyword>
<keyword evidence="4 7" id="KW-0812">Transmembrane</keyword>
<keyword evidence="2" id="KW-0813">Transport</keyword>
<dbReference type="Gene3D" id="1.20.1720.10">
    <property type="entry name" value="Multidrug resistance protein D"/>
    <property type="match status" value="1"/>
</dbReference>
<evidence type="ECO:0000256" key="2">
    <source>
        <dbReference type="ARBA" id="ARBA00022448"/>
    </source>
</evidence>
<organism evidence="9 10">
    <name type="scientific">Methyloceanibacter superfactus</name>
    <dbReference type="NCBI Taxonomy" id="1774969"/>
    <lineage>
        <taxon>Bacteria</taxon>
        <taxon>Pseudomonadati</taxon>
        <taxon>Pseudomonadota</taxon>
        <taxon>Alphaproteobacteria</taxon>
        <taxon>Hyphomicrobiales</taxon>
        <taxon>Hyphomicrobiaceae</taxon>
        <taxon>Methyloceanibacter</taxon>
    </lineage>
</organism>
<evidence type="ECO:0000256" key="3">
    <source>
        <dbReference type="ARBA" id="ARBA00022475"/>
    </source>
</evidence>
<dbReference type="NCBIfam" id="TIGR00711">
    <property type="entry name" value="efflux_EmrB"/>
    <property type="match status" value="1"/>
</dbReference>
<evidence type="ECO:0000313" key="10">
    <source>
        <dbReference type="Proteomes" id="UP000094472"/>
    </source>
</evidence>
<dbReference type="InterPro" id="IPR011701">
    <property type="entry name" value="MFS"/>
</dbReference>
<feature type="transmembrane region" description="Helical" evidence="7">
    <location>
        <begin position="52"/>
        <end position="69"/>
    </location>
</feature>
<dbReference type="OrthoDB" id="9812221at2"/>
<dbReference type="PANTHER" id="PTHR42718:SF46">
    <property type="entry name" value="BLR6921 PROTEIN"/>
    <property type="match status" value="1"/>
</dbReference>
<feature type="transmembrane region" description="Helical" evidence="7">
    <location>
        <begin position="201"/>
        <end position="222"/>
    </location>
</feature>
<name>A0A1E3W843_9HYPH</name>
<dbReference type="RefSeq" id="WP_069440403.1">
    <property type="nucleotide sequence ID" value="NZ_LPWF01000002.1"/>
</dbReference>
<comment type="subcellular location">
    <subcellularLocation>
        <location evidence="1">Cell membrane</location>
        <topology evidence="1">Multi-pass membrane protein</topology>
    </subcellularLocation>
</comment>
<evidence type="ECO:0000256" key="4">
    <source>
        <dbReference type="ARBA" id="ARBA00022692"/>
    </source>
</evidence>
<feature type="transmembrane region" description="Helical" evidence="7">
    <location>
        <begin position="104"/>
        <end position="124"/>
    </location>
</feature>
<feature type="transmembrane region" description="Helical" evidence="7">
    <location>
        <begin position="12"/>
        <end position="40"/>
    </location>
</feature>
<dbReference type="InterPro" id="IPR020846">
    <property type="entry name" value="MFS_dom"/>
</dbReference>
<feature type="transmembrane region" description="Helical" evidence="7">
    <location>
        <begin position="335"/>
        <end position="352"/>
    </location>
</feature>
<feature type="transmembrane region" description="Helical" evidence="7">
    <location>
        <begin position="430"/>
        <end position="452"/>
    </location>
</feature>
<dbReference type="PROSITE" id="PS00216">
    <property type="entry name" value="SUGAR_TRANSPORT_1"/>
    <property type="match status" value="1"/>
</dbReference>
<dbReference type="Gene3D" id="1.20.1250.20">
    <property type="entry name" value="MFS general substrate transporter like domains"/>
    <property type="match status" value="1"/>
</dbReference>
<feature type="transmembrane region" description="Helical" evidence="7">
    <location>
        <begin position="136"/>
        <end position="157"/>
    </location>
</feature>
<dbReference type="InterPro" id="IPR004638">
    <property type="entry name" value="EmrB-like"/>
</dbReference>
<comment type="caution">
    <text evidence="9">The sequence shown here is derived from an EMBL/GenBank/DDBJ whole genome shotgun (WGS) entry which is preliminary data.</text>
</comment>
<dbReference type="PANTHER" id="PTHR42718">
    <property type="entry name" value="MAJOR FACILITATOR SUPERFAMILY MULTIDRUG TRANSPORTER MFSC"/>
    <property type="match status" value="1"/>
</dbReference>
<dbReference type="Proteomes" id="UP000094472">
    <property type="component" value="Unassembled WGS sequence"/>
</dbReference>
<dbReference type="STRING" id="1774969.AUC69_00430"/>
<keyword evidence="6 7" id="KW-0472">Membrane</keyword>
<dbReference type="GO" id="GO:0005886">
    <property type="term" value="C:plasma membrane"/>
    <property type="evidence" value="ECO:0007669"/>
    <property type="project" value="UniProtKB-SubCell"/>
</dbReference>
<evidence type="ECO:0000256" key="7">
    <source>
        <dbReference type="SAM" id="Phobius"/>
    </source>
</evidence>
<keyword evidence="5 7" id="KW-1133">Transmembrane helix</keyword>
<dbReference type="Pfam" id="PF07690">
    <property type="entry name" value="MFS_1"/>
    <property type="match status" value="1"/>
</dbReference>
<proteinExistence type="predicted"/>
<protein>
    <recommendedName>
        <fullName evidence="8">Major facilitator superfamily (MFS) profile domain-containing protein</fullName>
    </recommendedName>
</protein>
<feature type="domain" description="Major facilitator superfamily (MFS) profile" evidence="8">
    <location>
        <begin position="15"/>
        <end position="456"/>
    </location>
</feature>
<gene>
    <name evidence="9" type="ORF">AUC69_00430</name>
</gene>
<dbReference type="AlphaFoldDB" id="A0A1E3W843"/>
<reference evidence="9 10" key="1">
    <citation type="journal article" date="2016" name="Environ. Microbiol.">
        <title>New Methyloceanibacter diversity from North Sea sediments includes methanotroph containing solely the soluble methane monooxygenase.</title>
        <authorList>
            <person name="Vekeman B."/>
            <person name="Kerckhof F.M."/>
            <person name="Cremers G."/>
            <person name="de Vos P."/>
            <person name="Vandamme P."/>
            <person name="Boon N."/>
            <person name="Op den Camp H.J."/>
            <person name="Heylen K."/>
        </authorList>
    </citation>
    <scope>NUCLEOTIDE SEQUENCE [LARGE SCALE GENOMIC DNA]</scope>
    <source>
        <strain evidence="9 10">R-67175</strain>
    </source>
</reference>